<sequence>MYHYIPQHPPRDFVLERIRKFDFFLDSVPRCKYSPTGRTVSTPALPLCTIPWSWHTYLISISHATEIF</sequence>
<dbReference type="AlphaFoldDB" id="W6YP61"/>
<reference evidence="1 2" key="1">
    <citation type="journal article" date="2013" name="PLoS Genet.">
        <title>Comparative genome structure, secondary metabolite, and effector coding capacity across Cochliobolus pathogens.</title>
        <authorList>
            <person name="Condon B.J."/>
            <person name="Leng Y."/>
            <person name="Wu D."/>
            <person name="Bushley K.E."/>
            <person name="Ohm R.A."/>
            <person name="Otillar R."/>
            <person name="Martin J."/>
            <person name="Schackwitz W."/>
            <person name="Grimwood J."/>
            <person name="MohdZainudin N."/>
            <person name="Xue C."/>
            <person name="Wang R."/>
            <person name="Manning V.A."/>
            <person name="Dhillon B."/>
            <person name="Tu Z.J."/>
            <person name="Steffenson B.J."/>
            <person name="Salamov A."/>
            <person name="Sun H."/>
            <person name="Lowry S."/>
            <person name="LaButti K."/>
            <person name="Han J."/>
            <person name="Copeland A."/>
            <person name="Lindquist E."/>
            <person name="Barry K."/>
            <person name="Schmutz J."/>
            <person name="Baker S.E."/>
            <person name="Ciuffetti L.M."/>
            <person name="Grigoriev I.V."/>
            <person name="Zhong S."/>
            <person name="Turgeon B.G."/>
        </authorList>
    </citation>
    <scope>NUCLEOTIDE SEQUENCE [LARGE SCALE GENOMIC DNA]</scope>
    <source>
        <strain evidence="1 2">26-R-13</strain>
    </source>
</reference>
<organism evidence="1 2">
    <name type="scientific">Cochliobolus carbonum (strain 26-R-13)</name>
    <name type="common">Maize leaf spot fungus</name>
    <name type="synonym">Bipolaris zeicola</name>
    <dbReference type="NCBI Taxonomy" id="930089"/>
    <lineage>
        <taxon>Eukaryota</taxon>
        <taxon>Fungi</taxon>
        <taxon>Dikarya</taxon>
        <taxon>Ascomycota</taxon>
        <taxon>Pezizomycotina</taxon>
        <taxon>Dothideomycetes</taxon>
        <taxon>Pleosporomycetidae</taxon>
        <taxon>Pleosporales</taxon>
        <taxon>Pleosporineae</taxon>
        <taxon>Pleosporaceae</taxon>
        <taxon>Bipolaris</taxon>
    </lineage>
</organism>
<keyword evidence="2" id="KW-1185">Reference proteome</keyword>
<proteinExistence type="predicted"/>
<dbReference type="EMBL" id="KI964537">
    <property type="protein sequence ID" value="EUC39313.1"/>
    <property type="molecule type" value="Genomic_DNA"/>
</dbReference>
<gene>
    <name evidence="1" type="ORF">COCCADRAFT_80737</name>
</gene>
<protein>
    <submittedName>
        <fullName evidence="1">Uncharacterized protein</fullName>
    </submittedName>
</protein>
<dbReference type="KEGG" id="bze:COCCADRAFT_80737"/>
<name>W6YP61_COCC2</name>
<dbReference type="RefSeq" id="XP_007706405.1">
    <property type="nucleotide sequence ID" value="XM_007708215.1"/>
</dbReference>
<dbReference type="GeneID" id="19151039"/>
<dbReference type="HOGENOM" id="CLU_2793626_0_0_1"/>
<evidence type="ECO:0000313" key="1">
    <source>
        <dbReference type="EMBL" id="EUC39313.1"/>
    </source>
</evidence>
<evidence type="ECO:0000313" key="2">
    <source>
        <dbReference type="Proteomes" id="UP000053841"/>
    </source>
</evidence>
<accession>W6YP61</accession>
<dbReference type="Proteomes" id="UP000053841">
    <property type="component" value="Unassembled WGS sequence"/>
</dbReference>